<reference evidence="8" key="1">
    <citation type="journal article" date="2017" name="Front. Plant Sci.">
        <title>Climate Clever Clovers: New Paradigm to Reduce the Environmental Footprint of Ruminants by Breeding Low Methanogenic Forages Utilizing Haplotype Variation.</title>
        <authorList>
            <person name="Kaur P."/>
            <person name="Appels R."/>
            <person name="Bayer P.E."/>
            <person name="Keeble-Gagnere G."/>
            <person name="Wang J."/>
            <person name="Hirakawa H."/>
            <person name="Shirasawa K."/>
            <person name="Vercoe P."/>
            <person name="Stefanova K."/>
            <person name="Durmic Z."/>
            <person name="Nichols P."/>
            <person name="Revell C."/>
            <person name="Isobe S.N."/>
            <person name="Edwards D."/>
            <person name="Erskine W."/>
        </authorList>
    </citation>
    <scope>NUCLEOTIDE SEQUENCE [LARGE SCALE GENOMIC DNA]</scope>
    <source>
        <strain evidence="8">cv. Daliak</strain>
    </source>
</reference>
<dbReference type="InterPro" id="IPR004871">
    <property type="entry name" value="RSE1/DDB1/CPSF1_C"/>
</dbReference>
<feature type="domain" description="RSE1/DDB1/CPSF1 second beta-propeller" evidence="6">
    <location>
        <begin position="512"/>
        <end position="669"/>
    </location>
</feature>
<dbReference type="Pfam" id="PF10433">
    <property type="entry name" value="Beta-prop_RSE1_1st"/>
    <property type="match status" value="1"/>
</dbReference>
<evidence type="ECO:0008006" key="9">
    <source>
        <dbReference type="Google" id="ProtNLM"/>
    </source>
</evidence>
<dbReference type="PANTHER" id="PTHR10644">
    <property type="entry name" value="DNA REPAIR/RNA PROCESSING CPSF FAMILY"/>
    <property type="match status" value="1"/>
</dbReference>
<sequence>MAVSEEECSSIKSAPSSSSSSSSRYYLSKSVLRPSAVLQVLYAHLRSPSSNDVVFGKETSIELVVIDEDGNVQTVCDQPVFGIIKDLAVLPWNDKFRARRPQTQGKDLLVALSDSGKLSLLTFCIEMNRFFPITHVQLSNPGNIRDLPGRMLAVDSSGCFIAVSAYEDRLALFSLSTSMIGSDIIDERIIYPPESEGSASTSRTMQKSSISGTIWSMCFISLDSRQPSKEHNPVLAIILNKRGALLNELLLLEWNVKAHTISVISQYVEAGPLAHNVVEVPNSPGLAFLFRAGDVLLMDFRDPHNPLCVSRTCLNILSNAVEEQTYVDDSCKLQDFDDEGFSVVACALLQLSDYDPMCIDRDNGGTNSGPKYICSWSWEPENYEVPRMIFSVDTGEFFMIEVFLDSDGPKFSLSECLYKGVPCKELLWVKGGYLASIVEMGDSMVLKLKDGRLFFTNLIQNIAPIFDVASGDYHEEKNDQMYACCGVTPEGSLRIIRSGINVEKLHRTPSTYEGVAGTWTVRMKISDSFHSFLVLSFLGETRILSVGLSFTDVTDSVGFEPNVCTLACGLVSDGLLVQIYQSTVKLCLPTKDGHSEGIPLSSPISTSWSPENLNISLGAVGHNFIVVSTSNPCFLFILGVRMLSAYQYEIYEMQHLELQNELSCISIPRPKYGKKQSNSSISENNSSIASWPTEPSHSSSINVVDTALSSINLVNSMTMAFNMRKNLPSVLQLIAIRRIGITPVFLVPLDDTLDADIIALSDRPWLLHSARHSISYTSISFQPSSHVTPVCSIDCPKGILFVAENSLHLVEMVYSKRLNMKKINLMGTPRKVLYHKESRMLLVMRTELSIGACLSDICCVDPLSGSVISSFRLELGETATSMELIRFGSEQVLVVGTSLYSGPPVIPSGEAESAKGRLLVLCIDHVQNSDSGSMTFCSKAGSSSQKTSPFNEIVGHVPEQLSSSSLGSSPDDNSSDGIKLDENEIWQFRLVSAATWPGIVHAICPYLDRYFLASAGNAFYVCGFPNDTPQKVRKYAVARTRFAIRSLTTYFSRIAVGDNRDGILFFSYHEEARKLEQLCGDRSIRLVADCILMDDNTAIVSDRKGGIAVLCSDHLEASSNASPECNLKLSCAYFMAEVAMSIQKGSYSYRLPADDVLSGGIGPKTNVDSPQNTIIVSTLLGSIMIFIPLSREEYELLEAVQARLAVHHLTAPILGNDHNEFRSRENPVGAPKILDGDMLTQFLELTNMQQNNILSSEPPDVCSSNQLLFAVNGCLPRRVLSMNRLMVTVVE</sequence>
<proteinExistence type="predicted"/>
<feature type="domain" description="RSE1/DDB1/CPSF1 C-terminal" evidence="4">
    <location>
        <begin position="987"/>
        <end position="1243"/>
    </location>
</feature>
<gene>
    <name evidence="7" type="ORF">TSUD_341310</name>
</gene>
<name>A0A2Z6MNA7_TRISU</name>
<dbReference type="InterPro" id="IPR015943">
    <property type="entry name" value="WD40/YVTN_repeat-like_dom_sf"/>
</dbReference>
<accession>A0A2Z6MNA7</accession>
<evidence type="ECO:0000256" key="3">
    <source>
        <dbReference type="SAM" id="MobiDB-lite"/>
    </source>
</evidence>
<feature type="domain" description="RSE1/DDB1/CPSF1 first beta-propeller" evidence="5">
    <location>
        <begin position="37"/>
        <end position="452"/>
    </location>
</feature>
<protein>
    <recommendedName>
        <fullName evidence="9">Cleavage/polyadenylation specificity factor A subunit N-terminal domain-containing protein</fullName>
    </recommendedName>
</protein>
<comment type="subcellular location">
    <subcellularLocation>
        <location evidence="1">Nucleus</location>
    </subcellularLocation>
</comment>
<keyword evidence="8" id="KW-1185">Reference proteome</keyword>
<dbReference type="EMBL" id="DF973172">
    <property type="protein sequence ID" value="GAU17586.1"/>
    <property type="molecule type" value="Genomic_DNA"/>
</dbReference>
<feature type="compositionally biased region" description="Low complexity" evidence="3">
    <location>
        <begin position="10"/>
        <end position="22"/>
    </location>
</feature>
<dbReference type="Pfam" id="PF23726">
    <property type="entry name" value="Beta-prop_RSE1_2nd"/>
    <property type="match status" value="1"/>
</dbReference>
<evidence type="ECO:0000256" key="2">
    <source>
        <dbReference type="ARBA" id="ARBA00023242"/>
    </source>
</evidence>
<evidence type="ECO:0000313" key="7">
    <source>
        <dbReference type="EMBL" id="GAU17586.1"/>
    </source>
</evidence>
<dbReference type="GO" id="GO:0003676">
    <property type="term" value="F:nucleic acid binding"/>
    <property type="evidence" value="ECO:0007669"/>
    <property type="project" value="InterPro"/>
</dbReference>
<dbReference type="InterPro" id="IPR050358">
    <property type="entry name" value="RSE1/DDB1/CFT1"/>
</dbReference>
<feature type="region of interest" description="Disordered" evidence="3">
    <location>
        <begin position="672"/>
        <end position="693"/>
    </location>
</feature>
<dbReference type="InterPro" id="IPR058543">
    <property type="entry name" value="Beta-prop_RSE1/DDB1/CPSF1_2nd"/>
</dbReference>
<evidence type="ECO:0000259" key="5">
    <source>
        <dbReference type="Pfam" id="PF10433"/>
    </source>
</evidence>
<dbReference type="Gene3D" id="2.130.10.10">
    <property type="entry name" value="YVTN repeat-like/Quinoprotein amine dehydrogenase"/>
    <property type="match status" value="3"/>
</dbReference>
<feature type="region of interest" description="Disordered" evidence="3">
    <location>
        <begin position="1"/>
        <end position="22"/>
    </location>
</feature>
<dbReference type="Proteomes" id="UP000242715">
    <property type="component" value="Unassembled WGS sequence"/>
</dbReference>
<evidence type="ECO:0000259" key="6">
    <source>
        <dbReference type="Pfam" id="PF23726"/>
    </source>
</evidence>
<keyword evidence="2" id="KW-0539">Nucleus</keyword>
<dbReference type="GO" id="GO:0005634">
    <property type="term" value="C:nucleus"/>
    <property type="evidence" value="ECO:0007669"/>
    <property type="project" value="UniProtKB-SubCell"/>
</dbReference>
<feature type="compositionally biased region" description="Low complexity" evidence="3">
    <location>
        <begin position="677"/>
        <end position="690"/>
    </location>
</feature>
<organism evidence="7 8">
    <name type="scientific">Trifolium subterraneum</name>
    <name type="common">Subterranean clover</name>
    <dbReference type="NCBI Taxonomy" id="3900"/>
    <lineage>
        <taxon>Eukaryota</taxon>
        <taxon>Viridiplantae</taxon>
        <taxon>Streptophyta</taxon>
        <taxon>Embryophyta</taxon>
        <taxon>Tracheophyta</taxon>
        <taxon>Spermatophyta</taxon>
        <taxon>Magnoliopsida</taxon>
        <taxon>eudicotyledons</taxon>
        <taxon>Gunneridae</taxon>
        <taxon>Pentapetalae</taxon>
        <taxon>rosids</taxon>
        <taxon>fabids</taxon>
        <taxon>Fabales</taxon>
        <taxon>Fabaceae</taxon>
        <taxon>Papilionoideae</taxon>
        <taxon>50 kb inversion clade</taxon>
        <taxon>NPAAA clade</taxon>
        <taxon>Hologalegina</taxon>
        <taxon>IRL clade</taxon>
        <taxon>Trifolieae</taxon>
        <taxon>Trifolium</taxon>
    </lineage>
</organism>
<dbReference type="Pfam" id="PF03178">
    <property type="entry name" value="CPSF_A"/>
    <property type="match status" value="1"/>
</dbReference>
<dbReference type="InterPro" id="IPR018846">
    <property type="entry name" value="Beta-prop_RSE1/DDB1/CPSF1_1st"/>
</dbReference>
<evidence type="ECO:0000259" key="4">
    <source>
        <dbReference type="Pfam" id="PF03178"/>
    </source>
</evidence>
<evidence type="ECO:0000256" key="1">
    <source>
        <dbReference type="ARBA" id="ARBA00004123"/>
    </source>
</evidence>
<evidence type="ECO:0000313" key="8">
    <source>
        <dbReference type="Proteomes" id="UP000242715"/>
    </source>
</evidence>
<dbReference type="OrthoDB" id="20774at2759"/>